<evidence type="ECO:0000313" key="2">
    <source>
        <dbReference type="EMBL" id="AMP04176.1"/>
    </source>
</evidence>
<keyword evidence="2" id="KW-0808">Transferase</keyword>
<evidence type="ECO:0000313" key="3">
    <source>
        <dbReference type="Proteomes" id="UP000074561"/>
    </source>
</evidence>
<evidence type="ECO:0000259" key="1">
    <source>
        <dbReference type="PROSITE" id="PS51186"/>
    </source>
</evidence>
<dbReference type="EMBL" id="CP013234">
    <property type="protein sequence ID" value="AMP04176.1"/>
    <property type="molecule type" value="Genomic_DNA"/>
</dbReference>
<dbReference type="Proteomes" id="UP000074561">
    <property type="component" value="Chromosome"/>
</dbReference>
<organism evidence="2 3">
    <name type="scientific">Collimonas pratensis</name>
    <dbReference type="NCBI Taxonomy" id="279113"/>
    <lineage>
        <taxon>Bacteria</taxon>
        <taxon>Pseudomonadati</taxon>
        <taxon>Pseudomonadota</taxon>
        <taxon>Betaproteobacteria</taxon>
        <taxon>Burkholderiales</taxon>
        <taxon>Oxalobacteraceae</taxon>
        <taxon>Collimonas</taxon>
    </lineage>
</organism>
<proteinExistence type="predicted"/>
<dbReference type="PROSITE" id="PS51186">
    <property type="entry name" value="GNAT"/>
    <property type="match status" value="1"/>
</dbReference>
<dbReference type="GO" id="GO:0016747">
    <property type="term" value="F:acyltransferase activity, transferring groups other than amino-acyl groups"/>
    <property type="evidence" value="ECO:0007669"/>
    <property type="project" value="InterPro"/>
</dbReference>
<name>A0A127Q2G1_9BURK</name>
<dbReference type="STRING" id="279113.CPter91_1803"/>
<reference evidence="2 3" key="1">
    <citation type="submission" date="2015-11" db="EMBL/GenBank/DDBJ databases">
        <title>Exploring the genomic traits of fungus-feeding bacterial genus Collimonas.</title>
        <authorList>
            <person name="Song C."/>
            <person name="Schmidt R."/>
            <person name="de Jager V."/>
            <person name="Krzyzanowska D."/>
            <person name="Jongedijk E."/>
            <person name="Cankar K."/>
            <person name="Beekwilder J."/>
            <person name="van Veen A."/>
            <person name="de Boer W."/>
            <person name="van Veen J.A."/>
            <person name="Garbeva P."/>
        </authorList>
    </citation>
    <scope>NUCLEOTIDE SEQUENCE [LARGE SCALE GENOMIC DNA]</scope>
    <source>
        <strain evidence="2 3">Ter91</strain>
    </source>
</reference>
<dbReference type="AlphaFoldDB" id="A0A127Q2G1"/>
<feature type="domain" description="N-acetyltransferase" evidence="1">
    <location>
        <begin position="117"/>
        <end position="278"/>
    </location>
</feature>
<dbReference type="CDD" id="cd04301">
    <property type="entry name" value="NAT_SF"/>
    <property type="match status" value="1"/>
</dbReference>
<accession>A0A127Q2G1</accession>
<gene>
    <name evidence="2" type="ORF">CPter91_1803</name>
</gene>
<dbReference type="InterPro" id="IPR000182">
    <property type="entry name" value="GNAT_dom"/>
</dbReference>
<dbReference type="InterPro" id="IPR016181">
    <property type="entry name" value="Acyl_CoA_acyltransferase"/>
</dbReference>
<dbReference type="PATRIC" id="fig|279113.9.peg.1787"/>
<dbReference type="Gene3D" id="3.40.630.30">
    <property type="match status" value="1"/>
</dbReference>
<dbReference type="Pfam" id="PF00583">
    <property type="entry name" value="Acetyltransf_1"/>
    <property type="match status" value="1"/>
</dbReference>
<dbReference type="SUPFAM" id="SSF55729">
    <property type="entry name" value="Acyl-CoA N-acyltransferases (Nat)"/>
    <property type="match status" value="1"/>
</dbReference>
<protein>
    <submittedName>
        <fullName evidence="2">Acetyltransferase family protein</fullName>
    </submittedName>
</protein>
<dbReference type="KEGG" id="cpra:CPter91_1803"/>
<sequence>MILTAPDLAHILEFAEASHLRSQADAFRTWSGDTRARAVAVCGGVAVLTDPAFGRKLNHVTGAGMDAPFKASELAELESMYAAQELETQIDLCPHAHGGMLALLAERGYSVNAFSNTYVRSLAVPDADRVAASDIEVSDDQAWVSARFAVHSVAGFSVQAVNRPPALLEALAQIALHRDDTRFFAASIDGQIAGTAGMSLIGTPAGLLAHLYIASTLPAWRGRGVQLALLHARLKAARSAGCTLASVTARPANASARNTERAGFSLAYTKATFSKRPA</sequence>
<dbReference type="RefSeq" id="WP_061939267.1">
    <property type="nucleotide sequence ID" value="NZ_CP013234.1"/>
</dbReference>